<feature type="region of interest" description="Disordered" evidence="1">
    <location>
        <begin position="1"/>
        <end position="74"/>
    </location>
</feature>
<protein>
    <submittedName>
        <fullName evidence="2">Uncharacterized protein</fullName>
    </submittedName>
</protein>
<sequence length="74" mass="7719">MQGVRRGKAAGTTVPGKDGKRAGDLLDRDFTAPAPGLGYRLAHLPGSSTSRSFSMSSPSGSSLGTRRRPSTSIW</sequence>
<feature type="compositionally biased region" description="Low complexity" evidence="1">
    <location>
        <begin position="45"/>
        <end position="64"/>
    </location>
</feature>
<gene>
    <name evidence="2" type="ORF">GCM10022262_33910</name>
</gene>
<evidence type="ECO:0000256" key="1">
    <source>
        <dbReference type="SAM" id="MobiDB-lite"/>
    </source>
</evidence>
<evidence type="ECO:0000313" key="2">
    <source>
        <dbReference type="EMBL" id="GAA4289030.1"/>
    </source>
</evidence>
<feature type="compositionally biased region" description="Basic and acidic residues" evidence="1">
    <location>
        <begin position="17"/>
        <end position="30"/>
    </location>
</feature>
<proteinExistence type="predicted"/>
<dbReference type="EMBL" id="BAABBA010000021">
    <property type="protein sequence ID" value="GAA4289030.1"/>
    <property type="molecule type" value="Genomic_DNA"/>
</dbReference>
<name>A0ABP8EYI6_9MICO</name>
<reference evidence="3" key="1">
    <citation type="journal article" date="2019" name="Int. J. Syst. Evol. Microbiol.">
        <title>The Global Catalogue of Microorganisms (GCM) 10K type strain sequencing project: providing services to taxonomists for standard genome sequencing and annotation.</title>
        <authorList>
            <consortium name="The Broad Institute Genomics Platform"/>
            <consortium name="The Broad Institute Genome Sequencing Center for Infectious Disease"/>
            <person name="Wu L."/>
            <person name="Ma J."/>
        </authorList>
    </citation>
    <scope>NUCLEOTIDE SEQUENCE [LARGE SCALE GENOMIC DNA]</scope>
    <source>
        <strain evidence="3">JCM 17459</strain>
    </source>
</reference>
<organism evidence="2 3">
    <name type="scientific">Georgenia daeguensis</name>
    <dbReference type="NCBI Taxonomy" id="908355"/>
    <lineage>
        <taxon>Bacteria</taxon>
        <taxon>Bacillati</taxon>
        <taxon>Actinomycetota</taxon>
        <taxon>Actinomycetes</taxon>
        <taxon>Micrococcales</taxon>
        <taxon>Bogoriellaceae</taxon>
        <taxon>Georgenia</taxon>
    </lineage>
</organism>
<keyword evidence="3" id="KW-1185">Reference proteome</keyword>
<feature type="compositionally biased region" description="Basic residues" evidence="1">
    <location>
        <begin position="65"/>
        <end position="74"/>
    </location>
</feature>
<accession>A0ABP8EYI6</accession>
<dbReference type="Proteomes" id="UP001499841">
    <property type="component" value="Unassembled WGS sequence"/>
</dbReference>
<evidence type="ECO:0000313" key="3">
    <source>
        <dbReference type="Proteomes" id="UP001499841"/>
    </source>
</evidence>
<comment type="caution">
    <text evidence="2">The sequence shown here is derived from an EMBL/GenBank/DDBJ whole genome shotgun (WGS) entry which is preliminary data.</text>
</comment>